<reference evidence="4 5" key="1">
    <citation type="submission" date="2015-11" db="EMBL/GenBank/DDBJ databases">
        <title>Exploring the genomic traits of fungus-feeding bacterial genus Collimonas.</title>
        <authorList>
            <person name="Song C."/>
            <person name="Schmidt R."/>
            <person name="de Jager V."/>
            <person name="Krzyzanowska D."/>
            <person name="Jongedijk E."/>
            <person name="Cankar K."/>
            <person name="Beekwilder J."/>
            <person name="van Veen A."/>
            <person name="de Boer W."/>
            <person name="van Veen J.A."/>
            <person name="Garbeva P."/>
        </authorList>
    </citation>
    <scope>NUCLEOTIDE SEQUENCE [LARGE SCALE GENOMIC DNA]</scope>
    <source>
        <strain evidence="4 5">Ter91</strain>
    </source>
</reference>
<evidence type="ECO:0000313" key="4">
    <source>
        <dbReference type="EMBL" id="AMP06447.1"/>
    </source>
</evidence>
<evidence type="ECO:0000259" key="3">
    <source>
        <dbReference type="PROSITE" id="PS50990"/>
    </source>
</evidence>
<dbReference type="KEGG" id="cpra:CPter91_4131"/>
<feature type="compositionally biased region" description="Low complexity" evidence="2">
    <location>
        <begin position="1995"/>
        <end position="2017"/>
    </location>
</feature>
<dbReference type="PATRIC" id="fig|279113.9.peg.4100"/>
<dbReference type="InterPro" id="IPR010069">
    <property type="entry name" value="CdiA_FHA1_rpt"/>
</dbReference>
<dbReference type="GO" id="GO:0008233">
    <property type="term" value="F:peptidase activity"/>
    <property type="evidence" value="ECO:0007669"/>
    <property type="project" value="InterPro"/>
</dbReference>
<feature type="region of interest" description="Disordered" evidence="2">
    <location>
        <begin position="2883"/>
        <end position="2902"/>
    </location>
</feature>
<dbReference type="Pfam" id="PF13332">
    <property type="entry name" value="Fil_haemagg_2"/>
    <property type="match status" value="6"/>
</dbReference>
<dbReference type="OrthoDB" id="5666689at2"/>
<dbReference type="Pfam" id="PF13018">
    <property type="entry name" value="ESPR"/>
    <property type="match status" value="1"/>
</dbReference>
<dbReference type="SMART" id="SM00912">
    <property type="entry name" value="Haemagg_act"/>
    <property type="match status" value="1"/>
</dbReference>
<feature type="coiled-coil region" evidence="1">
    <location>
        <begin position="3816"/>
        <end position="3872"/>
    </location>
</feature>
<name>A0A127Q8R5_9BURK</name>
<dbReference type="InterPro" id="IPR025157">
    <property type="entry name" value="Hemagglutinin_rpt"/>
</dbReference>
<organism evidence="4 5">
    <name type="scientific">Collimonas pratensis</name>
    <dbReference type="NCBI Taxonomy" id="279113"/>
    <lineage>
        <taxon>Bacteria</taxon>
        <taxon>Pseudomonadati</taxon>
        <taxon>Pseudomonadota</taxon>
        <taxon>Betaproteobacteria</taxon>
        <taxon>Burkholderiales</taxon>
        <taxon>Oxalobacteraceae</taxon>
        <taxon>Collimonas</taxon>
    </lineage>
</organism>
<proteinExistence type="predicted"/>
<dbReference type="SUPFAM" id="SSF51126">
    <property type="entry name" value="Pectin lyase-like"/>
    <property type="match status" value="1"/>
</dbReference>
<dbReference type="Pfam" id="PF21726">
    <property type="entry name" value="DUF6862"/>
    <property type="match status" value="1"/>
</dbReference>
<dbReference type="InterPro" id="IPR005074">
    <property type="entry name" value="Peptidase_C39"/>
</dbReference>
<gene>
    <name evidence="4" type="ORF">CPter91_4131</name>
</gene>
<dbReference type="InterPro" id="IPR012334">
    <property type="entry name" value="Pectin_lyas_fold"/>
</dbReference>
<feature type="region of interest" description="Disordered" evidence="2">
    <location>
        <begin position="1995"/>
        <end position="2022"/>
    </location>
</feature>
<dbReference type="RefSeq" id="WP_061942915.1">
    <property type="nucleotide sequence ID" value="NZ_CP013234.1"/>
</dbReference>
<dbReference type="Proteomes" id="UP000074561">
    <property type="component" value="Chromosome"/>
</dbReference>
<dbReference type="GO" id="GO:0006508">
    <property type="term" value="P:proteolysis"/>
    <property type="evidence" value="ECO:0007669"/>
    <property type="project" value="InterPro"/>
</dbReference>
<dbReference type="STRING" id="279113.CPter91_4131"/>
<dbReference type="InterPro" id="IPR008638">
    <property type="entry name" value="FhaB/CdiA-like_TPS"/>
</dbReference>
<feature type="domain" description="Peptidase C39" evidence="3">
    <location>
        <begin position="4226"/>
        <end position="4360"/>
    </location>
</feature>
<protein>
    <submittedName>
        <fullName evidence="4">Hemagluttinin repeat family protein</fullName>
    </submittedName>
</protein>
<accession>A0A127Q8R5</accession>
<dbReference type="GO" id="GO:0005524">
    <property type="term" value="F:ATP binding"/>
    <property type="evidence" value="ECO:0007669"/>
    <property type="project" value="InterPro"/>
</dbReference>
<sequence length="4361" mass="428632">MNKKNFRVIFNKNRGMLMAVAENVASQGKGTASGSASSASGTPLMRLVHLGVAIAALFGGVTFVQAQIVADPNAGNRRPTVSTTATGIPLVNIVAPNSSGLSHNQYNQFSVGAGGAILNNAPTSVQTQQAGWVPGNANLTPGNSARIILNEVTGTGRSQLNGYVEVAGQRAEVIIANPNGVSVNGGGFINTSRAVLTTGTPVLNGDGSLSGFRVTGGDIQIGANGLNGNNLDQMDLISRSVAVNGQLWANQLNVITGANQVNYADLGVQVIAGDGNKPTVGIDVALLGGMYANKIKLVGTENGVGVMALGNVASQAGDLNIDSQGQITLAGRTTATGSVRIAGNDGITNSGTLYSLQGTQLYSAGQIANSGTIAAQSDLLLFSGAINSTGVLGAGIDANSHATQPGSLTLIAAGAISATGQNTATTNIGVNAGSGISLAHGQTSAGGNIGLAARAGNIDLTGGTLQAAGSGTMNDTGALINDQGNINVSQLTVNSGSVSNAGGAITQSGTGATSITTTGVLSNNAGSITTNGQSLSIASGSLDNSGGQINHAGSGTATIQSGALTNAHGTIASNGQVNLTAASLNNQGGRVTTLGSENLHVAGDVSNSQGTLQSGGALSLAGANIDNTSGNVKSLNGDGLTLTASGQLINAAAGVVGGNGNVAVSAGAIVNSSSITAAQNLSVTAAQALNNASGTLAASGAVNSTAGTTLTNNAGTISGAQVNLGAHDILNQSGVISQSGAAAMTISAAGVIDNTHGALTTNAQNLTVDAGSLNNASGQISHAGSGVATIQTGAMSNAQGVIASNGQVAVSAASLNNQGGRITAQGSEKVNVAGDVSNSQGTLQSSAALTLTGANIDNTGGSVKSLNADGLTLTASGQLINAAAGVIGGNGNVAVSAGAIVNSSAITAAQNLSISAAQALDNSSGTLAASGAVSSSAGATLTNNAGTISGAQVNLGAHDIVNQSGTISQSGTAAMTIAATGAIDNTHGALSTNAQNLTINSGSLNNTSGKITHAGSGTATIRSGAVTNAQGVIASNGQVAMTAASLNNQAGQITAAGTETINASGAVSNDQGTLLSGGALALTAGSIDNTAGAIKSLDTDGLTVTTSGQLTNAAAGIIGGNGNVAVSAGSLTNSSTISAAQNLTVAAAQALDNSSGTLAAGGVLTGTAGTTLTDNAGTIAANQVTLHAHDIVNQAGLISQTGAAAMTLQATGLLNNAQGKIQSNANDLTLTSGALSNDNGIISQAAAGTLNISTGTLSNQQGSVVTNGAANIVAGATTNSGSITAQQTLNLAATSLNNNSGTLASNAALTINAGSQLSNSGGKIQAGSTTTPSSATVTATTLDNSGGVLGAGTIDLEAGTLKNAAGQIIQNNANGTATINVSQLLDNSNGMIGVLARNLTLAPATLKNDGGSVAHMGTGALTVQTGALSNNGGVLGTNGTGTIKASSIVNEGGKLTAVGNESVTSAAALDNSLGGYIGGAAVVVNATAGQVNNQGGTIEGATAGATVNAQSINNAVGKIQNLGTGAIAVNVAQALDNDAGSISGKGGVTAAAGSISNVAGAIGALGNLTVSSASALDNLNGAMEGMGNVSATAQGALSNVGGKIESLGSGSQLQVSGGTLDNTNGKIINVGTGLTTVAATTSITNADPSAVTGSGLIGGAGDVTIATPVLSNVQGGHIVAGGALNLNTSTSVDNTAGQLLATGALTMNQPGATLINVGGGISGGSVALTTASIDNTSGSIANPAGSGGGVAITTGTLTNTNGSVGSDVDLTLSANALVGDGKIVAGRDGNVSLQGNYTYDAGNQITANRNLTLSTTGSLVNTGTLAAAGNLTLNAANLFNVAGADIASGNPGNLATGVTTVNIGTGEILNAGRIEGNSVNTTSNLLGNTGTVIGNSVTVNAATLTNDGAAAIIAGVNQVNLWVTGTINNQNGATLYSLGDLNMAANGAKDANGYLFNQTGTINNLSSTIEADGVLNVAANQINNVRQNVQTNTVTTSDTTTTMTTPSWWSSLRPSPSFGGGDPLRNANTRIRDAYYVDPSQVISSTPMVTPDGFLIYKVVVKLSANDSAFEYLQSDLTYPLPNGGGQIKYGGQSRVTPTAGTQTLYVTAVANNQTNPDQIANGDAWSQFSNNVILNTVSSITYSNQYGGCTTNCIRLQTYKGYTDPNGVIGGDTMRTQADNPGGYPVEVQRTAHQVVTETQLLSTSGAPAKLTSGGDMHMAIGTQLNNNNGQIAAGGNLTIDGVASADGSNNTKILNTATQLTRTYTSDNQSGFGSANMAGSTPVQWTSWSNTPITQNIGVVGGTITSNQAVSITGGQISNTSVGASTRPVGQSAASLGLGDGIAPLALATDNTISGVPSGNQSGVGGAAAVGGSGNTGVPGASTGGLSAVGGSGNQLVAGSTGALPAATNTTGTTTPGAARVVDGARAGAVNTVLPANGLYQIEPKANQPYLIQTDPRFTQYGNFISSDYMLNLLGVNPAATQKRLGDGFYEEKLVTDQVTNLTGMRYLHGYASAEDEYKSLMTNGAQYAKQFNIVPGMALSNAQMAALTTDIVWLVSQTVTLPDGSHQTVLVPQVYLAKNMDLSPTGALIAGNSVAIHGTDITNTGGTISGTQQLLLAADHNISNIGGTISGGNIGLFAGNNILDQSTTNTAITNFGNNSSAITAVGAVGKITATQNLVMSAGQNLTLQGAQVSAGGNAMLTAGNAINVETVSTGSHYVTPVGNTYTEVQSTYAVGSTVAAGGNLGVMSGSDLTVTGSNLSSGKDMLVAAGGNVKIQNATDSSSYHTDGSSKDGSQVIDQHNQTAVGSTLTAGGNATVLAGAQQDGFGNMVLVKGAPAKDLTVTASAISAGNNADGKGNAILGATGNVTVGEAMLHNDFSQEDKSSHKGFMSSSSSHDVRTMTGDVAQGSTVAGNQVSITAANDLTVRGSNVIGVNDVSLTATGGKVAIVSVQDSSQTDVSHEQKKSGFTAGFSAGVASIGYGKSSANGQDSVQTVTQQGSSIASINGNTRIQAGQDLSVVASDISAGQNLTLIGKNVDLSAAQNTSVEHGSQQSSSSGLSVGLTLNPVAAFKSAYQQSASGNPSTSFLGKSSKYGDAIGDGALAASTPVVVQAGSNSSSGNQDHAISTAQVSSLTAGKNLTVLATGGSINSQGTSMSSGGDATLIAKDNINLDVAHSFESQGQTNTAKGWSTDNRGNMPVGVFNSNGKGNGSTDTVTGTTLSAGGKATLATTDGDINLTATNLVATSDVSINAAKNLTIRSGQNTLTNANQSSSQAIGKVVISDTERFAGYSSDKSKNNDTSITQVASNVGSLQGNVNLAAGDKYTQTASNVLAAQDVNIVGKSIDINTAANTGSSDQSSSDLKIGAFARVTSPLIDLGNNLENAKKSDGRLQAMQGLAAAANGYQVASAASAALKEGGSGELLKAEVGVGFATANSQDRSNYTQAQGSNIQGGGNVTLTTTEGDIHATGAHIAAGDAAGKTLTLDSARNILLDAGQSTTTSSGSNHSAGVEVGVGYEVGAQTGAYVYATANVGNGNYNNTATTNSNTQLSGNTVTLKSKGDTTLAGATVNANTINADVGGALAITSIQDTATQHNEQSSVGGRVQVAIGTAWEASGSLSQSNANGSSSAVNQQSGLFAGDGGYHVTADTIALKGGAIASTNAAKSDLTANSLTVANITNKMDYSADTSSISGGMSNESDNAKNPNAPLTQTSTGSSNPNVTPVIPLQDKGSATSTTYGTLTDGNIKIGGQNTTAAAVGAHTDLATANGAIAPLPDLKNVMNNQQAMAAAANTVTATAAQIANDQAAAANKRAGQTKQVLDSANENVAQAQAALNGSSPDQKDNAQQALDLATQNRDNAQLAFNQAQATASSWGATGDNNRYLKIATGILVGAVAGQGTGQIAANASAPFAAQAIGDYFAQPGHDNQTLQVLTHAVLGGILAAASGANTAAGAGAGAAGELAAQEISRQLYPDAYDANGTFHPEKLDANQLNTVIGLSTAVGALVAGATGGSALNADVGGNIAQNAATNNWLSQKNNGIRLSQQQQFDAAQKKCAETGDCSARDNLVKISALQDASLNAACTDRASAACGAAISYAQANGNTVIFGGNGQTIAYPTGSPTVQAIPNPGQGTFEAAQAANLNDALQYVAMDSATGLAIKGVFSGAKAILGGVETLFGGVTKGAAETAVAANTVDTAAAGSLGSETSSFARNGSRLVIDQRYVSDIGNVACGPTACAMVLNDSGKWVNVTQIAKDAGLVPGIGTDVMGLSKTLQISGLSSARWTLNASVDDLAAATSNGNAAIARVMLDNGEGHFVVVDGVTVRQGQSVVAVRDPGTGTQYFVPSKEFASKFSGQAVLTH</sequence>
<dbReference type="InterPro" id="IPR024973">
    <property type="entry name" value="ESPR"/>
</dbReference>
<dbReference type="NCBIfam" id="TIGR01901">
    <property type="entry name" value="adhes_NPXG"/>
    <property type="match status" value="1"/>
</dbReference>
<dbReference type="EMBL" id="CP013234">
    <property type="protein sequence ID" value="AMP06447.1"/>
    <property type="molecule type" value="Genomic_DNA"/>
</dbReference>
<dbReference type="Gene3D" id="2.160.20.10">
    <property type="entry name" value="Single-stranded right-handed beta-helix, Pectin lyase-like"/>
    <property type="match status" value="1"/>
</dbReference>
<keyword evidence="1" id="KW-0175">Coiled coil</keyword>
<evidence type="ECO:0000313" key="5">
    <source>
        <dbReference type="Proteomes" id="UP000074561"/>
    </source>
</evidence>
<feature type="region of interest" description="Disordered" evidence="2">
    <location>
        <begin position="3692"/>
        <end position="3723"/>
    </location>
</feature>
<dbReference type="Pfam" id="PF05860">
    <property type="entry name" value="TPS"/>
    <property type="match status" value="1"/>
</dbReference>
<dbReference type="NCBIfam" id="TIGR01731">
    <property type="entry name" value="fil_hemag_20aa"/>
    <property type="match status" value="40"/>
</dbReference>
<evidence type="ECO:0000256" key="1">
    <source>
        <dbReference type="SAM" id="Coils"/>
    </source>
</evidence>
<evidence type="ECO:0000256" key="2">
    <source>
        <dbReference type="SAM" id="MobiDB-lite"/>
    </source>
</evidence>
<dbReference type="Pfam" id="PF03412">
    <property type="entry name" value="Peptidase_C39"/>
    <property type="match status" value="1"/>
</dbReference>
<dbReference type="PROSITE" id="PS50990">
    <property type="entry name" value="PEPTIDASE_C39"/>
    <property type="match status" value="1"/>
</dbReference>
<dbReference type="InterPro" id="IPR011050">
    <property type="entry name" value="Pectin_lyase_fold/virulence"/>
</dbReference>
<dbReference type="InterPro" id="IPR049271">
    <property type="entry name" value="DUF6862"/>
</dbReference>
<dbReference type="GO" id="GO:0016020">
    <property type="term" value="C:membrane"/>
    <property type="evidence" value="ECO:0007669"/>
    <property type="project" value="InterPro"/>
</dbReference>
<dbReference type="Gene3D" id="3.90.70.10">
    <property type="entry name" value="Cysteine proteinases"/>
    <property type="match status" value="1"/>
</dbReference>